<gene>
    <name evidence="1" type="ORF">A0U93_07410</name>
</gene>
<accession>A0A1U9KPP8</accession>
<dbReference type="STRING" id="320497.A0U93_07410"/>
<evidence type="ECO:0000313" key="1">
    <source>
        <dbReference type="EMBL" id="AQS87792.1"/>
    </source>
</evidence>
<protein>
    <submittedName>
        <fullName evidence="1">Uncharacterized protein</fullName>
    </submittedName>
</protein>
<dbReference type="Proteomes" id="UP000188604">
    <property type="component" value="Chromosome"/>
</dbReference>
<name>A0A1U9KPP8_9PROT</name>
<dbReference type="KEGG" id="nch:A0U93_07410"/>
<dbReference type="Gene3D" id="3.55.50.30">
    <property type="match status" value="1"/>
</dbReference>
<evidence type="ECO:0000313" key="2">
    <source>
        <dbReference type="Proteomes" id="UP000188604"/>
    </source>
</evidence>
<dbReference type="AlphaFoldDB" id="A0A1U9KPP8"/>
<sequence length="118" mass="12997">MRCSLTIAVMLTAGLAMAPAASAVTRPACRLDPVSFRSPTQPLDHALRHFTDRTHCPVLIDPSLLTGRESQPLNGVFEPAQALKMLIGRNDLEFVRGQDGYLVHPVVYHPAQHMRLTD</sequence>
<organism evidence="1 2">
    <name type="scientific">Neoasaia chiangmaiensis</name>
    <dbReference type="NCBI Taxonomy" id="320497"/>
    <lineage>
        <taxon>Bacteria</taxon>
        <taxon>Pseudomonadati</taxon>
        <taxon>Pseudomonadota</taxon>
        <taxon>Alphaproteobacteria</taxon>
        <taxon>Acetobacterales</taxon>
        <taxon>Acetobacteraceae</taxon>
        <taxon>Neoasaia</taxon>
    </lineage>
</organism>
<dbReference type="EMBL" id="CP014691">
    <property type="protein sequence ID" value="AQS87792.1"/>
    <property type="molecule type" value="Genomic_DNA"/>
</dbReference>
<keyword evidence="2" id="KW-1185">Reference proteome</keyword>
<reference evidence="1 2" key="1">
    <citation type="submission" date="2016-03" db="EMBL/GenBank/DDBJ databases">
        <title>Acetic acid bacteria sequencing.</title>
        <authorList>
            <person name="Brandt J."/>
            <person name="Jakob F."/>
            <person name="Vogel R.F."/>
        </authorList>
    </citation>
    <scope>NUCLEOTIDE SEQUENCE [LARGE SCALE GENOMIC DNA]</scope>
    <source>
        <strain evidence="1 2">NBRC 101099</strain>
    </source>
</reference>
<proteinExistence type="predicted"/>